<keyword evidence="3" id="KW-1185">Reference proteome</keyword>
<name>A0ABX1FU00_9PSEU</name>
<evidence type="ECO:0000313" key="2">
    <source>
        <dbReference type="EMBL" id="NKE62528.1"/>
    </source>
</evidence>
<comment type="caution">
    <text evidence="2">The sequence shown here is derived from an EMBL/GenBank/DDBJ whole genome shotgun (WGS) entry which is preliminary data.</text>
</comment>
<dbReference type="EMBL" id="VSRL01000259">
    <property type="protein sequence ID" value="NKE62528.1"/>
    <property type="molecule type" value="Genomic_DNA"/>
</dbReference>
<feature type="domain" description="DUF6745" evidence="1">
    <location>
        <begin position="139"/>
        <end position="231"/>
    </location>
</feature>
<proteinExistence type="predicted"/>
<dbReference type="Pfam" id="PF20530">
    <property type="entry name" value="DUF6745"/>
    <property type="match status" value="2"/>
</dbReference>
<dbReference type="InterPro" id="IPR046633">
    <property type="entry name" value="DUF6745"/>
</dbReference>
<protein>
    <recommendedName>
        <fullName evidence="1">DUF6745 domain-containing protein</fullName>
    </recommendedName>
</protein>
<dbReference type="RefSeq" id="WP_167979159.1">
    <property type="nucleotide sequence ID" value="NZ_VSRL01000259.1"/>
</dbReference>
<evidence type="ECO:0000259" key="1">
    <source>
        <dbReference type="Pfam" id="PF20530"/>
    </source>
</evidence>
<sequence>MSAPGGLKARSPDVSQLRDDWLAHALSTAPADRPAAEEAVALLYAATGRPPPRFVWVRSPGEAAKVLPPKEITRFTGDWQSAEAQIAALASDLRFRLRQSSEWKGQAHQVAEFLRLRIREGLVPAVKSTMPVSLGLSWSGQHDADWQAELDVHHRVLGARFSRHDLALLDVWETLTRSTGWWWPREDVCVMAERPVAVHVDADSLLHNDNGPAVTFADGSCAYAWHGSPLTLAATAPDPANPGFELKLYDLPERARLLTVVNGSVERDGTRRRYGLRVPRWFRDPIAAAAWTYGLGPDHYAQLLRRT</sequence>
<reference evidence="2 3" key="1">
    <citation type="submission" date="2019-08" db="EMBL/GenBank/DDBJ databases">
        <title>Lentzea from Indian Himalayas.</title>
        <authorList>
            <person name="Mandal S."/>
            <person name="Mallick Gupta A."/>
            <person name="Maiti P.K."/>
            <person name="Sarkar J."/>
            <person name="Mandal S."/>
        </authorList>
    </citation>
    <scope>NUCLEOTIDE SEQUENCE [LARGE SCALE GENOMIC DNA]</scope>
    <source>
        <strain evidence="2 3">PSKA42</strain>
    </source>
</reference>
<dbReference type="Proteomes" id="UP001515943">
    <property type="component" value="Unassembled WGS sequence"/>
</dbReference>
<gene>
    <name evidence="2" type="ORF">FXN61_39680</name>
</gene>
<organism evidence="2 3">
    <name type="scientific">Lentzea indica</name>
    <dbReference type="NCBI Taxonomy" id="2604800"/>
    <lineage>
        <taxon>Bacteria</taxon>
        <taxon>Bacillati</taxon>
        <taxon>Actinomycetota</taxon>
        <taxon>Actinomycetes</taxon>
        <taxon>Pseudonocardiales</taxon>
        <taxon>Pseudonocardiaceae</taxon>
        <taxon>Lentzea</taxon>
    </lineage>
</organism>
<accession>A0ABX1FU00</accession>
<feature type="domain" description="DUF6745" evidence="1">
    <location>
        <begin position="256"/>
        <end position="302"/>
    </location>
</feature>
<evidence type="ECO:0000313" key="3">
    <source>
        <dbReference type="Proteomes" id="UP001515943"/>
    </source>
</evidence>